<gene>
    <name evidence="1" type="ORF">DPMN_029283</name>
</gene>
<accession>A0A9D4LYF5</accession>
<evidence type="ECO:0000313" key="2">
    <source>
        <dbReference type="Proteomes" id="UP000828390"/>
    </source>
</evidence>
<evidence type="ECO:0000313" key="1">
    <source>
        <dbReference type="EMBL" id="KAH3866224.1"/>
    </source>
</evidence>
<protein>
    <submittedName>
        <fullName evidence="1">Uncharacterized protein</fullName>
    </submittedName>
</protein>
<dbReference type="Proteomes" id="UP000828390">
    <property type="component" value="Unassembled WGS sequence"/>
</dbReference>
<reference evidence="1" key="2">
    <citation type="submission" date="2020-11" db="EMBL/GenBank/DDBJ databases">
        <authorList>
            <person name="McCartney M.A."/>
            <person name="Auch B."/>
            <person name="Kono T."/>
            <person name="Mallez S."/>
            <person name="Becker A."/>
            <person name="Gohl D.M."/>
            <person name="Silverstein K.A.T."/>
            <person name="Koren S."/>
            <person name="Bechman K.B."/>
            <person name="Herman A."/>
            <person name="Abrahante J.E."/>
            <person name="Garbe J."/>
        </authorList>
    </citation>
    <scope>NUCLEOTIDE SEQUENCE</scope>
    <source>
        <strain evidence="1">Duluth1</strain>
        <tissue evidence="1">Whole animal</tissue>
    </source>
</reference>
<name>A0A9D4LYF5_DREPO</name>
<organism evidence="1 2">
    <name type="scientific">Dreissena polymorpha</name>
    <name type="common">Zebra mussel</name>
    <name type="synonym">Mytilus polymorpha</name>
    <dbReference type="NCBI Taxonomy" id="45954"/>
    <lineage>
        <taxon>Eukaryota</taxon>
        <taxon>Metazoa</taxon>
        <taxon>Spiralia</taxon>
        <taxon>Lophotrochozoa</taxon>
        <taxon>Mollusca</taxon>
        <taxon>Bivalvia</taxon>
        <taxon>Autobranchia</taxon>
        <taxon>Heteroconchia</taxon>
        <taxon>Euheterodonta</taxon>
        <taxon>Imparidentia</taxon>
        <taxon>Neoheterodontei</taxon>
        <taxon>Myida</taxon>
        <taxon>Dreissenoidea</taxon>
        <taxon>Dreissenidae</taxon>
        <taxon>Dreissena</taxon>
    </lineage>
</organism>
<comment type="caution">
    <text evidence="1">The sequence shown here is derived from an EMBL/GenBank/DDBJ whole genome shotgun (WGS) entry which is preliminary data.</text>
</comment>
<keyword evidence="2" id="KW-1185">Reference proteome</keyword>
<sequence length="66" mass="7561">MDLQNMYLVLKNMYLVGKLIELLSLVIAAVARANHLRTSTVLKSSLDKVVPKYWKHVTSSSSRRSW</sequence>
<proteinExistence type="predicted"/>
<reference evidence="1" key="1">
    <citation type="journal article" date="2019" name="bioRxiv">
        <title>The Genome of the Zebra Mussel, Dreissena polymorpha: A Resource for Invasive Species Research.</title>
        <authorList>
            <person name="McCartney M.A."/>
            <person name="Auch B."/>
            <person name="Kono T."/>
            <person name="Mallez S."/>
            <person name="Zhang Y."/>
            <person name="Obille A."/>
            <person name="Becker A."/>
            <person name="Abrahante J.E."/>
            <person name="Garbe J."/>
            <person name="Badalamenti J.P."/>
            <person name="Herman A."/>
            <person name="Mangelson H."/>
            <person name="Liachko I."/>
            <person name="Sullivan S."/>
            <person name="Sone E.D."/>
            <person name="Koren S."/>
            <person name="Silverstein K.A.T."/>
            <person name="Beckman K.B."/>
            <person name="Gohl D.M."/>
        </authorList>
    </citation>
    <scope>NUCLEOTIDE SEQUENCE</scope>
    <source>
        <strain evidence="1">Duluth1</strain>
        <tissue evidence="1">Whole animal</tissue>
    </source>
</reference>
<dbReference type="EMBL" id="JAIWYP010000002">
    <property type="protein sequence ID" value="KAH3866224.1"/>
    <property type="molecule type" value="Genomic_DNA"/>
</dbReference>
<dbReference type="AlphaFoldDB" id="A0A9D4LYF5"/>